<evidence type="ECO:0000256" key="1">
    <source>
        <dbReference type="SAM" id="MobiDB-lite"/>
    </source>
</evidence>
<gene>
    <name evidence="2" type="ORF">TU94_15740</name>
</gene>
<dbReference type="EMBL" id="CP010849">
    <property type="protein sequence ID" value="AJP02720.1"/>
    <property type="molecule type" value="Genomic_DNA"/>
</dbReference>
<dbReference type="Proteomes" id="UP000032234">
    <property type="component" value="Chromosome"/>
</dbReference>
<feature type="compositionally biased region" description="Basic and acidic residues" evidence="1">
    <location>
        <begin position="7"/>
        <end position="16"/>
    </location>
</feature>
<keyword evidence="3" id="KW-1185">Reference proteome</keyword>
<organism evidence="2 3">
    <name type="scientific">Streptomyces cyaneogriseus subsp. noncyanogenus</name>
    <dbReference type="NCBI Taxonomy" id="477245"/>
    <lineage>
        <taxon>Bacteria</taxon>
        <taxon>Bacillati</taxon>
        <taxon>Actinomycetota</taxon>
        <taxon>Actinomycetes</taxon>
        <taxon>Kitasatosporales</taxon>
        <taxon>Streptomycetaceae</taxon>
        <taxon>Streptomyces</taxon>
    </lineage>
</organism>
<accession>A0A0C5G2D9</accession>
<feature type="region of interest" description="Disordered" evidence="1">
    <location>
        <begin position="48"/>
        <end position="75"/>
    </location>
</feature>
<evidence type="ECO:0000313" key="2">
    <source>
        <dbReference type="EMBL" id="AJP02720.1"/>
    </source>
</evidence>
<name>A0A0C5G2D9_9ACTN</name>
<sequence length="75" mass="7902">MLLVTDPVRDARHGPESGEVLGCRPGTTVFVAGSRRCVDTRGMPVAARSIRQHEPTPALAYPTRVDTSTDGPGSA</sequence>
<evidence type="ECO:0000313" key="3">
    <source>
        <dbReference type="Proteomes" id="UP000032234"/>
    </source>
</evidence>
<feature type="compositionally biased region" description="Polar residues" evidence="1">
    <location>
        <begin position="65"/>
        <end position="75"/>
    </location>
</feature>
<proteinExistence type="predicted"/>
<dbReference type="HOGENOM" id="CLU_2669363_0_0_11"/>
<reference evidence="2 3" key="1">
    <citation type="submission" date="2015-02" db="EMBL/GenBank/DDBJ databases">
        <title>Genome sequence of thermotolerant Streptomyces cyaneogriseus subsp. Noncyanogenus NMWT1, the producer of nematocidal antibiotics nemadectin.</title>
        <authorList>
            <person name="Wang H."/>
            <person name="Li C."/>
            <person name="Xiang W."/>
            <person name="Wang X."/>
        </authorList>
    </citation>
    <scope>NUCLEOTIDE SEQUENCE [LARGE SCALE GENOMIC DNA]</scope>
    <source>
        <strain evidence="2 3">NMWT 1</strain>
    </source>
</reference>
<dbReference type="KEGG" id="scw:TU94_15740"/>
<dbReference type="AlphaFoldDB" id="A0A0C5G2D9"/>
<protein>
    <submittedName>
        <fullName evidence="2">Uncharacterized protein</fullName>
    </submittedName>
</protein>
<feature type="region of interest" description="Disordered" evidence="1">
    <location>
        <begin position="1"/>
        <end position="20"/>
    </location>
</feature>
<dbReference type="PATRIC" id="fig|477245.3.peg.3332"/>